<dbReference type="EMBL" id="UYRU01052328">
    <property type="protein sequence ID" value="VDN11814.1"/>
    <property type="molecule type" value="Genomic_DNA"/>
</dbReference>
<organism evidence="2 3">
    <name type="scientific">Dibothriocephalus latus</name>
    <name type="common">Fish tapeworm</name>
    <name type="synonym">Diphyllobothrium latum</name>
    <dbReference type="NCBI Taxonomy" id="60516"/>
    <lineage>
        <taxon>Eukaryota</taxon>
        <taxon>Metazoa</taxon>
        <taxon>Spiralia</taxon>
        <taxon>Lophotrochozoa</taxon>
        <taxon>Platyhelminthes</taxon>
        <taxon>Cestoda</taxon>
        <taxon>Eucestoda</taxon>
        <taxon>Diphyllobothriidea</taxon>
        <taxon>Diphyllobothriidae</taxon>
        <taxon>Dibothriocephalus</taxon>
    </lineage>
</organism>
<reference evidence="2 3" key="1">
    <citation type="submission" date="2018-11" db="EMBL/GenBank/DDBJ databases">
        <authorList>
            <consortium name="Pathogen Informatics"/>
        </authorList>
    </citation>
    <scope>NUCLEOTIDE SEQUENCE [LARGE SCALE GENOMIC DNA]</scope>
</reference>
<dbReference type="InterPro" id="IPR046465">
    <property type="entry name" value="BORCS6_C"/>
</dbReference>
<dbReference type="AlphaFoldDB" id="A0A3P7L583"/>
<dbReference type="Pfam" id="PF10157">
    <property type="entry name" value="BORCS6"/>
    <property type="match status" value="1"/>
</dbReference>
<evidence type="ECO:0000313" key="2">
    <source>
        <dbReference type="EMBL" id="VDN11814.1"/>
    </source>
</evidence>
<accession>A0A3P7L583</accession>
<name>A0A3P7L583_DIBLA</name>
<evidence type="ECO:0000259" key="1">
    <source>
        <dbReference type="Pfam" id="PF10157"/>
    </source>
</evidence>
<feature type="non-terminal residue" evidence="2">
    <location>
        <position position="84"/>
    </location>
</feature>
<dbReference type="OrthoDB" id="21270at2759"/>
<sequence length="84" mass="8947">MDAQSAFSSILAVESSAKQLASRVSCLLESLKWNLTTASNCSREYIDLYQASVSQTCNEADASIRVRLKIAFPSSSSSSSSSSS</sequence>
<dbReference type="Proteomes" id="UP000281553">
    <property type="component" value="Unassembled WGS sequence"/>
</dbReference>
<feature type="domain" description="BLOC-1-related complex subunit 6 C-terminal helix" evidence="1">
    <location>
        <begin position="7"/>
        <end position="65"/>
    </location>
</feature>
<evidence type="ECO:0000313" key="3">
    <source>
        <dbReference type="Proteomes" id="UP000281553"/>
    </source>
</evidence>
<protein>
    <recommendedName>
        <fullName evidence="1">BLOC-1-related complex subunit 6 C-terminal helix domain-containing protein</fullName>
    </recommendedName>
</protein>
<gene>
    <name evidence="2" type="ORF">DILT_LOCUS7645</name>
</gene>
<proteinExistence type="predicted"/>
<keyword evidence="3" id="KW-1185">Reference proteome</keyword>